<gene>
    <name evidence="2" type="ORF">QTO34_005529</name>
</gene>
<reference evidence="2" key="1">
    <citation type="submission" date="2023-06" db="EMBL/GenBank/DDBJ databases">
        <title>Reference genome for the Northern bat (Eptesicus nilssonii), a most northern bat species.</title>
        <authorList>
            <person name="Laine V.N."/>
            <person name="Pulliainen A.T."/>
            <person name="Lilley T.M."/>
        </authorList>
    </citation>
    <scope>NUCLEOTIDE SEQUENCE</scope>
    <source>
        <strain evidence="2">BLF_Eptnil</strain>
        <tissue evidence="2">Kidney</tissue>
    </source>
</reference>
<feature type="region of interest" description="Disordered" evidence="1">
    <location>
        <begin position="1"/>
        <end position="108"/>
    </location>
</feature>
<dbReference type="Proteomes" id="UP001177744">
    <property type="component" value="Unassembled WGS sequence"/>
</dbReference>
<accession>A0AA40HNQ0</accession>
<feature type="compositionally biased region" description="Pro residues" evidence="1">
    <location>
        <begin position="95"/>
        <end position="104"/>
    </location>
</feature>
<evidence type="ECO:0000256" key="1">
    <source>
        <dbReference type="SAM" id="MobiDB-lite"/>
    </source>
</evidence>
<name>A0AA40HNQ0_CNENI</name>
<proteinExistence type="predicted"/>
<protein>
    <submittedName>
        <fullName evidence="2">Uncharacterized protein</fullName>
    </submittedName>
</protein>
<dbReference type="EMBL" id="JAULJE010000015">
    <property type="protein sequence ID" value="KAK1334523.1"/>
    <property type="molecule type" value="Genomic_DNA"/>
</dbReference>
<evidence type="ECO:0000313" key="3">
    <source>
        <dbReference type="Proteomes" id="UP001177744"/>
    </source>
</evidence>
<sequence>MGLATSPGVPMAPGTPGSGGMGLAMPPGVPIAPGTPGSSGMGPATPPRGADHPRNPRDRLNGPGYAPRGADGPGHAPRGADGPRHPRERRHGPGHAPPGCPSPQAPLGAAAWARPLGTAILIFSMADMPPGVPPPASCRPNRGHSGDATWRVEKIRCLRLQTLMAYNGLSPQDNEVLSRSCRGLLEPTVPPLLPAASATSPTPAMFCAVPSSPPSPPPPVCPEAEASREAAMREFLAGATTGS</sequence>
<organism evidence="2 3">
    <name type="scientific">Cnephaeus nilssonii</name>
    <name type="common">Northern bat</name>
    <name type="synonym">Eptesicus nilssonii</name>
    <dbReference type="NCBI Taxonomy" id="3371016"/>
    <lineage>
        <taxon>Eukaryota</taxon>
        <taxon>Metazoa</taxon>
        <taxon>Chordata</taxon>
        <taxon>Craniata</taxon>
        <taxon>Vertebrata</taxon>
        <taxon>Euteleostomi</taxon>
        <taxon>Mammalia</taxon>
        <taxon>Eutheria</taxon>
        <taxon>Laurasiatheria</taxon>
        <taxon>Chiroptera</taxon>
        <taxon>Yangochiroptera</taxon>
        <taxon>Vespertilionidae</taxon>
        <taxon>Cnephaeus</taxon>
    </lineage>
</organism>
<feature type="compositionally biased region" description="Basic and acidic residues" evidence="1">
    <location>
        <begin position="49"/>
        <end position="60"/>
    </location>
</feature>
<keyword evidence="3" id="KW-1185">Reference proteome</keyword>
<dbReference type="AlphaFoldDB" id="A0AA40HNQ0"/>
<comment type="caution">
    <text evidence="2">The sequence shown here is derived from an EMBL/GenBank/DDBJ whole genome shotgun (WGS) entry which is preliminary data.</text>
</comment>
<evidence type="ECO:0000313" key="2">
    <source>
        <dbReference type="EMBL" id="KAK1334523.1"/>
    </source>
</evidence>